<accession>A0A8J4CDZ8</accession>
<evidence type="ECO:0000313" key="3">
    <source>
        <dbReference type="EMBL" id="GIL77413.1"/>
    </source>
</evidence>
<feature type="coiled-coil region" evidence="1">
    <location>
        <begin position="16"/>
        <end position="43"/>
    </location>
</feature>
<comment type="caution">
    <text evidence="3">The sequence shown here is derived from an EMBL/GenBank/DDBJ whole genome shotgun (WGS) entry which is preliminary data.</text>
</comment>
<reference evidence="3" key="1">
    <citation type="journal article" date="2021" name="Proc. Natl. Acad. Sci. U.S.A.">
        <title>Three genomes in the algal genus Volvox reveal the fate of a haploid sex-determining region after a transition to homothallism.</title>
        <authorList>
            <person name="Yamamoto K."/>
            <person name="Hamaji T."/>
            <person name="Kawai-Toyooka H."/>
            <person name="Matsuzaki R."/>
            <person name="Takahashi F."/>
            <person name="Nishimura Y."/>
            <person name="Kawachi M."/>
            <person name="Noguchi H."/>
            <person name="Minakuchi Y."/>
            <person name="Umen J.G."/>
            <person name="Toyoda A."/>
            <person name="Nozaki H."/>
        </authorList>
    </citation>
    <scope>NUCLEOTIDE SEQUENCE</scope>
    <source>
        <strain evidence="4">NIES-3785</strain>
        <strain evidence="3">NIES-3786</strain>
    </source>
</reference>
<dbReference type="EMBL" id="BNCQ01000004">
    <property type="protein sequence ID" value="GIL97286.1"/>
    <property type="molecule type" value="Genomic_DNA"/>
</dbReference>
<keyword evidence="5" id="KW-1185">Reference proteome</keyword>
<feature type="region of interest" description="Disordered" evidence="2">
    <location>
        <begin position="194"/>
        <end position="239"/>
    </location>
</feature>
<feature type="non-terminal residue" evidence="3">
    <location>
        <position position="1"/>
    </location>
</feature>
<feature type="compositionally biased region" description="Polar residues" evidence="2">
    <location>
        <begin position="222"/>
        <end position="239"/>
    </location>
</feature>
<name>A0A8J4CDZ8_9CHLO</name>
<dbReference type="Proteomes" id="UP000747110">
    <property type="component" value="Unassembled WGS sequence"/>
</dbReference>
<gene>
    <name evidence="3" type="ORF">Vretifemale_6870</name>
    <name evidence="4" type="ORF">Vretimale_2772</name>
</gene>
<protein>
    <submittedName>
        <fullName evidence="3">Uncharacterized protein</fullName>
    </submittedName>
</protein>
<organism evidence="3 5">
    <name type="scientific">Volvox reticuliferus</name>
    <dbReference type="NCBI Taxonomy" id="1737510"/>
    <lineage>
        <taxon>Eukaryota</taxon>
        <taxon>Viridiplantae</taxon>
        <taxon>Chlorophyta</taxon>
        <taxon>core chlorophytes</taxon>
        <taxon>Chlorophyceae</taxon>
        <taxon>CS clade</taxon>
        <taxon>Chlamydomonadales</taxon>
        <taxon>Volvocaceae</taxon>
        <taxon>Volvox</taxon>
    </lineage>
</organism>
<evidence type="ECO:0000256" key="1">
    <source>
        <dbReference type="SAM" id="Coils"/>
    </source>
</evidence>
<evidence type="ECO:0000313" key="5">
    <source>
        <dbReference type="Proteomes" id="UP000747110"/>
    </source>
</evidence>
<feature type="compositionally biased region" description="Low complexity" evidence="2">
    <location>
        <begin position="194"/>
        <end position="204"/>
    </location>
</feature>
<evidence type="ECO:0000313" key="4">
    <source>
        <dbReference type="EMBL" id="GIL97286.1"/>
    </source>
</evidence>
<evidence type="ECO:0000256" key="2">
    <source>
        <dbReference type="SAM" id="MobiDB-lite"/>
    </source>
</evidence>
<keyword evidence="1" id="KW-0175">Coiled coil</keyword>
<proteinExistence type="predicted"/>
<dbReference type="OrthoDB" id="545471at2759"/>
<dbReference type="AlphaFoldDB" id="A0A8J4CDZ8"/>
<dbReference type="EMBL" id="BNCP01000010">
    <property type="protein sequence ID" value="GIL77413.1"/>
    <property type="molecule type" value="Genomic_DNA"/>
</dbReference>
<dbReference type="Proteomes" id="UP000722791">
    <property type="component" value="Unassembled WGS sequence"/>
</dbReference>
<sequence>DGSMDSLDGPGDAQRQRQLEEQVQTLRAEIIALEAKLGDLHATDVSSLRRAYKSLAQHVQALDVETKHLPSLMERSTEPSVNSDFVAQQIRVVAAVTTAVYGVTRLLRIMRVPEAGTVTAGLGILGFIYASVRLTASSLQRLGLTASRRRQAQAELRGDLRALRERVQVMVDLVESGLRLHRLHPAQQAQIYLQEQQQQQQQQRQQERQSFSPPESAGLPTAVQSSTWAVTGTEDSSWW</sequence>